<sequence>MSIVTARSIEYFEAQQAIKKVEEHLIDEDIEKIVEGDEEINADKFLDDMVKATLKVVVHEMVNETTNKNMRDNLSMVVKEAIKLEKEKTKVDIALMVADAVDAFLKNYMNNHILHDDEQARDPDLPIWLALKYKFEKPAPNVDPCRVDGFHGRDQEDYHDNYPEGEISAKRQRMYEHGTYTRGTDDDEIPSKEVARTLVEVYRKGITTYDLQ</sequence>
<comment type="caution">
    <text evidence="1">The sequence shown here is derived from an EMBL/GenBank/DDBJ whole genome shotgun (WGS) entry which is preliminary data.</text>
</comment>
<proteinExistence type="predicted"/>
<protein>
    <submittedName>
        <fullName evidence="1">Uncharacterized protein</fullName>
    </submittedName>
</protein>
<evidence type="ECO:0000313" key="1">
    <source>
        <dbReference type="EMBL" id="GEU85968.1"/>
    </source>
</evidence>
<dbReference type="AlphaFoldDB" id="A0A6L2NI95"/>
<name>A0A6L2NI95_TANCI</name>
<reference evidence="1" key="1">
    <citation type="journal article" date="2019" name="Sci. Rep.">
        <title>Draft genome of Tanacetum cinerariifolium, the natural source of mosquito coil.</title>
        <authorList>
            <person name="Yamashiro T."/>
            <person name="Shiraishi A."/>
            <person name="Satake H."/>
            <person name="Nakayama K."/>
        </authorList>
    </citation>
    <scope>NUCLEOTIDE SEQUENCE</scope>
</reference>
<accession>A0A6L2NI95</accession>
<dbReference type="EMBL" id="BKCJ010009221">
    <property type="protein sequence ID" value="GEU85968.1"/>
    <property type="molecule type" value="Genomic_DNA"/>
</dbReference>
<organism evidence="1">
    <name type="scientific">Tanacetum cinerariifolium</name>
    <name type="common">Dalmatian daisy</name>
    <name type="synonym">Chrysanthemum cinerariifolium</name>
    <dbReference type="NCBI Taxonomy" id="118510"/>
    <lineage>
        <taxon>Eukaryota</taxon>
        <taxon>Viridiplantae</taxon>
        <taxon>Streptophyta</taxon>
        <taxon>Embryophyta</taxon>
        <taxon>Tracheophyta</taxon>
        <taxon>Spermatophyta</taxon>
        <taxon>Magnoliopsida</taxon>
        <taxon>eudicotyledons</taxon>
        <taxon>Gunneridae</taxon>
        <taxon>Pentapetalae</taxon>
        <taxon>asterids</taxon>
        <taxon>campanulids</taxon>
        <taxon>Asterales</taxon>
        <taxon>Asteraceae</taxon>
        <taxon>Asteroideae</taxon>
        <taxon>Anthemideae</taxon>
        <taxon>Anthemidinae</taxon>
        <taxon>Tanacetum</taxon>
    </lineage>
</organism>
<gene>
    <name evidence="1" type="ORF">Tci_057946</name>
</gene>